<reference evidence="1 2" key="1">
    <citation type="submission" date="2016-04" db="EMBL/GenBank/DDBJ databases">
        <title>Complete genome sequence and analysis of deep-sea sediment isolate, Amycolatopsis sp. WP1.</title>
        <authorList>
            <person name="Wang H."/>
            <person name="Chen S."/>
            <person name="Wu Q."/>
        </authorList>
    </citation>
    <scope>NUCLEOTIDE SEQUENCE [LARGE SCALE GENOMIC DNA]</scope>
    <source>
        <strain evidence="1 2">WP1</strain>
    </source>
</reference>
<evidence type="ECO:0000313" key="2">
    <source>
        <dbReference type="Proteomes" id="UP000250434"/>
    </source>
</evidence>
<dbReference type="Pfam" id="PF06013">
    <property type="entry name" value="WXG100"/>
    <property type="match status" value="1"/>
</dbReference>
<organism evidence="1 2">
    <name type="scientific">Amycolatopsis albispora</name>
    <dbReference type="NCBI Taxonomy" id="1804986"/>
    <lineage>
        <taxon>Bacteria</taxon>
        <taxon>Bacillati</taxon>
        <taxon>Actinomycetota</taxon>
        <taxon>Actinomycetes</taxon>
        <taxon>Pseudonocardiales</taxon>
        <taxon>Pseudonocardiaceae</taxon>
        <taxon>Amycolatopsis</taxon>
    </lineage>
</organism>
<keyword evidence="2" id="KW-1185">Reference proteome</keyword>
<dbReference type="AlphaFoldDB" id="A0A344L5C2"/>
<dbReference type="Proteomes" id="UP000250434">
    <property type="component" value="Chromosome"/>
</dbReference>
<evidence type="ECO:0008006" key="3">
    <source>
        <dbReference type="Google" id="ProtNLM"/>
    </source>
</evidence>
<dbReference type="InterPro" id="IPR036689">
    <property type="entry name" value="ESAT-6-like_sf"/>
</dbReference>
<proteinExistence type="predicted"/>
<protein>
    <recommendedName>
        <fullName evidence="3">WXG100 family type VII secretion target</fullName>
    </recommendedName>
</protein>
<gene>
    <name evidence="1" type="ORF">A4R43_12365</name>
</gene>
<dbReference type="EMBL" id="CP015163">
    <property type="protein sequence ID" value="AXB43246.1"/>
    <property type="molecule type" value="Genomic_DNA"/>
</dbReference>
<evidence type="ECO:0000313" key="1">
    <source>
        <dbReference type="EMBL" id="AXB43246.1"/>
    </source>
</evidence>
<accession>A0A344L5C2</accession>
<dbReference type="InterPro" id="IPR010310">
    <property type="entry name" value="T7SS_ESAT-6-like"/>
</dbReference>
<sequence>MTAFVDTHHPLGRLVAPGQENNDAAEAIRDALGTFGWIDKLMDELFDFSFVEIVVDEIGAEYGQLKTIGAVWNNLRWAVEGVAENLRSGYGELEPQWEGNAAQAFERYMMDWIRRLGDHQEFCRDMRDKLNDMAEMLDQFVTTICTVIEFVISILECPAIAPLKIAWNFSDLKDNIDMVKGVGELLTNGVGTLVESFKLIAGHEPTHEFPEAKVSLPDRPYGGPDNP</sequence>
<dbReference type="Gene3D" id="1.10.287.1060">
    <property type="entry name" value="ESAT-6-like"/>
    <property type="match status" value="1"/>
</dbReference>
<name>A0A344L5C2_9PSEU</name>
<dbReference type="KEGG" id="aab:A4R43_12365"/>
<dbReference type="RefSeq" id="WP_113692488.1">
    <property type="nucleotide sequence ID" value="NZ_CP015163.1"/>
</dbReference>
<dbReference type="OrthoDB" id="3673075at2"/>
<dbReference type="SUPFAM" id="SSF140453">
    <property type="entry name" value="EsxAB dimer-like"/>
    <property type="match status" value="1"/>
</dbReference>